<proteinExistence type="predicted"/>
<dbReference type="RefSeq" id="WP_232401818.1">
    <property type="nucleotide sequence ID" value="NZ_CP102173.1"/>
</dbReference>
<reference evidence="1 2" key="1">
    <citation type="submission" date="2022-08" db="EMBL/GenBank/DDBJ databases">
        <title>novel species in genus Aeromicrobium.</title>
        <authorList>
            <person name="Ye L."/>
        </authorList>
    </citation>
    <scope>NUCLEOTIDE SEQUENCE [LARGE SCALE GENOMIC DNA]</scope>
    <source>
        <strain evidence="2">zg-Y1379</strain>
    </source>
</reference>
<gene>
    <name evidence="1" type="ORF">NQV15_13275</name>
</gene>
<evidence type="ECO:0000313" key="1">
    <source>
        <dbReference type="EMBL" id="UUP12819.1"/>
    </source>
</evidence>
<evidence type="ECO:0000313" key="2">
    <source>
        <dbReference type="Proteomes" id="UP001316184"/>
    </source>
</evidence>
<keyword evidence="1" id="KW-0238">DNA-binding</keyword>
<dbReference type="Proteomes" id="UP001316184">
    <property type="component" value="Chromosome"/>
</dbReference>
<dbReference type="GO" id="GO:0003677">
    <property type="term" value="F:DNA binding"/>
    <property type="evidence" value="ECO:0007669"/>
    <property type="project" value="UniProtKB-KW"/>
</dbReference>
<name>A0ABY5M6X8_9ACTN</name>
<organism evidence="1 2">
    <name type="scientific">Aeromicrobium wangtongii</name>
    <dbReference type="NCBI Taxonomy" id="2969247"/>
    <lineage>
        <taxon>Bacteria</taxon>
        <taxon>Bacillati</taxon>
        <taxon>Actinomycetota</taxon>
        <taxon>Actinomycetes</taxon>
        <taxon>Propionibacteriales</taxon>
        <taxon>Nocardioidaceae</taxon>
        <taxon>Aeromicrobium</taxon>
    </lineage>
</organism>
<sequence length="346" mass="37791">MKPVIGRLHAHGLDTPRFDTAVEVVRHLGCVQSQLHDMALWGVARRTTDLTLADLQTAFDRGDFVRTHVLRPTWHFVAPEDVHWLLALTGPRVERQLAVTNRTLGLTRQTVERGVAVIAEAVSPSAPLTRAELADCLAGAGLDPTGQALAHIVMQAELDGLVASGPMRGKQHTYRTLPPAPALPGRDDLLAAVARRYAAGHGPFRDKDLAWWTSLTLTDSRRAIELAQLQPIETDHGPHWTHEAPVDVEVPAVLLLPAFDEYISYARDPDDLADLRGPAADLARGTGLLVVRGRLAGTWTRSVSARRLEVRIDTPSPAATLHRAIDQEAADFARFLGRDPVVTYTS</sequence>
<dbReference type="PANTHER" id="PTHR38479:SF2">
    <property type="entry name" value="WINGED HELIX DNA-BINDING DOMAIN-CONTAINING PROTEIN"/>
    <property type="match status" value="1"/>
</dbReference>
<protein>
    <submittedName>
        <fullName evidence="1">Winged helix DNA-binding domain-containing protein</fullName>
    </submittedName>
</protein>
<dbReference type="PANTHER" id="PTHR38479">
    <property type="entry name" value="LMO0824 PROTEIN"/>
    <property type="match status" value="1"/>
</dbReference>
<dbReference type="InterPro" id="IPR009351">
    <property type="entry name" value="AlkZ-like"/>
</dbReference>
<keyword evidence="2" id="KW-1185">Reference proteome</keyword>
<dbReference type="Pfam" id="PF06224">
    <property type="entry name" value="AlkZ-like"/>
    <property type="match status" value="1"/>
</dbReference>
<accession>A0ABY5M6X8</accession>
<dbReference type="EMBL" id="CP102173">
    <property type="protein sequence ID" value="UUP12819.1"/>
    <property type="molecule type" value="Genomic_DNA"/>
</dbReference>